<dbReference type="Gene3D" id="2.60.40.2180">
    <property type="match status" value="1"/>
</dbReference>
<dbReference type="Pfam" id="PF10503">
    <property type="entry name" value="Esterase_PHB"/>
    <property type="match status" value="1"/>
</dbReference>
<dbReference type="InterPro" id="IPR010126">
    <property type="entry name" value="Esterase_phb"/>
</dbReference>
<keyword evidence="1" id="KW-0732">Signal</keyword>
<protein>
    <submittedName>
        <fullName evidence="3">Putative peptidase</fullName>
    </submittedName>
</protein>
<sequence>MCEMVPPPSKGWFVANKARSFLCVSISGESPLVGRRVVLGVGAGVAAGLALPGVAAADRGRVGFALDAVTLDGGEQVVSVTLDTSRFGPIDPASLTTGTFGVHATATSPIDTGGQAVGYDLDRPVTAARLDRHGRIVLSLLSGEGRPGAGTLGYLGSRGRNVQLDLVYTITQNAPVLLRRGRPVTFAGFEQGRLVNPEVDAFGYHVSGSGMKYRLYSPARHGRRPLVVWLHGGGEGASLPDGYYDNETTLRANRGALGFATPRAQRVFGGAHVVAPQSTSAWMQDGPGFAPLIHEIIREVVRRRSVDTGRVYVVGCSNGGYMSLKMTTVYPTAFAASVPICGVVEGNPPRVPDAELAAISTPTWLVASRDDTTVNPQANTVHAHDLVPGAQLSLYDHVVWDGYQFPGHWSWIYVARNDPSVGGTHIWQWMAHQRR</sequence>
<reference evidence="3 4" key="1">
    <citation type="submission" date="2019-03" db="EMBL/GenBank/DDBJ databases">
        <title>Genomic Encyclopedia of Archaeal and Bacterial Type Strains, Phase II (KMG-II): from individual species to whole genera.</title>
        <authorList>
            <person name="Goeker M."/>
        </authorList>
    </citation>
    <scope>NUCLEOTIDE SEQUENCE [LARGE SCALE GENOMIC DNA]</scope>
    <source>
        <strain evidence="3 4">DSM 45499</strain>
    </source>
</reference>
<evidence type="ECO:0000256" key="2">
    <source>
        <dbReference type="ARBA" id="ARBA00022801"/>
    </source>
</evidence>
<evidence type="ECO:0000256" key="1">
    <source>
        <dbReference type="ARBA" id="ARBA00022729"/>
    </source>
</evidence>
<dbReference type="PANTHER" id="PTHR43037">
    <property type="entry name" value="UNNAMED PRODUCT-RELATED"/>
    <property type="match status" value="1"/>
</dbReference>
<evidence type="ECO:0000313" key="3">
    <source>
        <dbReference type="EMBL" id="TDV43169.1"/>
    </source>
</evidence>
<dbReference type="EMBL" id="SOCP01000016">
    <property type="protein sequence ID" value="TDV43169.1"/>
    <property type="molecule type" value="Genomic_DNA"/>
</dbReference>
<keyword evidence="2" id="KW-0378">Hydrolase</keyword>
<dbReference type="AlphaFoldDB" id="A0A4R7V1M8"/>
<dbReference type="GO" id="GO:0016787">
    <property type="term" value="F:hydrolase activity"/>
    <property type="evidence" value="ECO:0007669"/>
    <property type="project" value="UniProtKB-KW"/>
</dbReference>
<proteinExistence type="predicted"/>
<organism evidence="3 4">
    <name type="scientific">Actinophytocola oryzae</name>
    <dbReference type="NCBI Taxonomy" id="502181"/>
    <lineage>
        <taxon>Bacteria</taxon>
        <taxon>Bacillati</taxon>
        <taxon>Actinomycetota</taxon>
        <taxon>Actinomycetes</taxon>
        <taxon>Pseudonocardiales</taxon>
        <taxon>Pseudonocardiaceae</taxon>
    </lineage>
</organism>
<dbReference type="GO" id="GO:0005576">
    <property type="term" value="C:extracellular region"/>
    <property type="evidence" value="ECO:0007669"/>
    <property type="project" value="InterPro"/>
</dbReference>
<accession>A0A4R7V1M8</accession>
<comment type="caution">
    <text evidence="3">The sequence shown here is derived from an EMBL/GenBank/DDBJ whole genome shotgun (WGS) entry which is preliminary data.</text>
</comment>
<dbReference type="Gene3D" id="3.40.50.1820">
    <property type="entry name" value="alpha/beta hydrolase"/>
    <property type="match status" value="1"/>
</dbReference>
<dbReference type="InterPro" id="IPR029058">
    <property type="entry name" value="AB_hydrolase_fold"/>
</dbReference>
<dbReference type="Proteomes" id="UP000294927">
    <property type="component" value="Unassembled WGS sequence"/>
</dbReference>
<dbReference type="InterPro" id="IPR050955">
    <property type="entry name" value="Plant_Biomass_Hydrol_Est"/>
</dbReference>
<dbReference type="PANTHER" id="PTHR43037:SF1">
    <property type="entry name" value="BLL1128 PROTEIN"/>
    <property type="match status" value="1"/>
</dbReference>
<dbReference type="SUPFAM" id="SSF53474">
    <property type="entry name" value="alpha/beta-Hydrolases"/>
    <property type="match status" value="1"/>
</dbReference>
<name>A0A4R7V1M8_9PSEU</name>
<gene>
    <name evidence="3" type="ORF">CLV71_116103</name>
</gene>
<keyword evidence="4" id="KW-1185">Reference proteome</keyword>
<evidence type="ECO:0000313" key="4">
    <source>
        <dbReference type="Proteomes" id="UP000294927"/>
    </source>
</evidence>